<feature type="non-terminal residue" evidence="1">
    <location>
        <position position="133"/>
    </location>
</feature>
<evidence type="ECO:0000313" key="2">
    <source>
        <dbReference type="Proteomes" id="UP001432027"/>
    </source>
</evidence>
<dbReference type="AlphaFoldDB" id="A0AAV5TIB6"/>
<gene>
    <name evidence="1" type="ORF">PENTCL1PPCAC_16167</name>
</gene>
<proteinExistence type="predicted"/>
<sequence length="133" mass="14931">KSFSEFDASPRQWSETTNHTSNAYAPVIDGGITYYFIRDAVPQNEGIVCSRRLDEIEGINLDNLLLDDGTRCVLGMRFRFWLCSFCTLSRTSKKRESGQNVESLHITSVYVASLDTPILACICFSAKSSSYKP</sequence>
<reference evidence="1" key="1">
    <citation type="submission" date="2023-10" db="EMBL/GenBank/DDBJ databases">
        <title>Genome assembly of Pristionchus species.</title>
        <authorList>
            <person name="Yoshida K."/>
            <person name="Sommer R.J."/>
        </authorList>
    </citation>
    <scope>NUCLEOTIDE SEQUENCE</scope>
    <source>
        <strain evidence="1">RS0144</strain>
    </source>
</reference>
<name>A0AAV5TIB6_9BILA</name>
<evidence type="ECO:0000313" key="1">
    <source>
        <dbReference type="EMBL" id="GMS93992.1"/>
    </source>
</evidence>
<accession>A0AAV5TIB6</accession>
<dbReference type="Proteomes" id="UP001432027">
    <property type="component" value="Unassembled WGS sequence"/>
</dbReference>
<comment type="caution">
    <text evidence="1">The sequence shown here is derived from an EMBL/GenBank/DDBJ whole genome shotgun (WGS) entry which is preliminary data.</text>
</comment>
<feature type="non-terminal residue" evidence="1">
    <location>
        <position position="1"/>
    </location>
</feature>
<dbReference type="EMBL" id="BTSX01000004">
    <property type="protein sequence ID" value="GMS93992.1"/>
    <property type="molecule type" value="Genomic_DNA"/>
</dbReference>
<keyword evidence="2" id="KW-1185">Reference proteome</keyword>
<organism evidence="1 2">
    <name type="scientific">Pristionchus entomophagus</name>
    <dbReference type="NCBI Taxonomy" id="358040"/>
    <lineage>
        <taxon>Eukaryota</taxon>
        <taxon>Metazoa</taxon>
        <taxon>Ecdysozoa</taxon>
        <taxon>Nematoda</taxon>
        <taxon>Chromadorea</taxon>
        <taxon>Rhabditida</taxon>
        <taxon>Rhabditina</taxon>
        <taxon>Diplogasteromorpha</taxon>
        <taxon>Diplogasteroidea</taxon>
        <taxon>Neodiplogasteridae</taxon>
        <taxon>Pristionchus</taxon>
    </lineage>
</organism>
<protein>
    <submittedName>
        <fullName evidence="1">Uncharacterized protein</fullName>
    </submittedName>
</protein>